<evidence type="ECO:0000313" key="1">
    <source>
        <dbReference type="EMBL" id="HGQ18019.1"/>
    </source>
</evidence>
<protein>
    <submittedName>
        <fullName evidence="1">Uncharacterized protein</fullName>
    </submittedName>
</protein>
<reference evidence="1" key="1">
    <citation type="journal article" date="2020" name="mSystems">
        <title>Genome- and Community-Level Interaction Insights into Carbon Utilization and Element Cycling Functions of Hydrothermarchaeota in Hydrothermal Sediment.</title>
        <authorList>
            <person name="Zhou Z."/>
            <person name="Liu Y."/>
            <person name="Xu W."/>
            <person name="Pan J."/>
            <person name="Luo Z.H."/>
            <person name="Li M."/>
        </authorList>
    </citation>
    <scope>NUCLEOTIDE SEQUENCE [LARGE SCALE GENOMIC DNA]</scope>
    <source>
        <strain evidence="1">SpSt-657</strain>
    </source>
</reference>
<accession>A0A7J3JR11</accession>
<organism evidence="1">
    <name type="scientific">Ignisphaera aggregans</name>
    <dbReference type="NCBI Taxonomy" id="334771"/>
    <lineage>
        <taxon>Archaea</taxon>
        <taxon>Thermoproteota</taxon>
        <taxon>Thermoprotei</taxon>
        <taxon>Desulfurococcales</taxon>
        <taxon>Desulfurococcaceae</taxon>
        <taxon>Ignisphaera</taxon>
    </lineage>
</organism>
<gene>
    <name evidence="1" type="ORF">ENU30_03420</name>
</gene>
<name>A0A7J3JR11_9CREN</name>
<proteinExistence type="predicted"/>
<comment type="caution">
    <text evidence="1">The sequence shown here is derived from an EMBL/GenBank/DDBJ whole genome shotgun (WGS) entry which is preliminary data.</text>
</comment>
<sequence length="95" mass="10883">MDSCKEYVKPMDIEGYAMMGMIVSATTTVCDDNRERVVVELNTGEMLCTPCISVSEAKLCKKIIEFYKNIEIAIPDDDRYYHVASYRGNEEDARR</sequence>
<dbReference type="AlphaFoldDB" id="A0A7J3JR11"/>
<dbReference type="EMBL" id="DTBZ01000074">
    <property type="protein sequence ID" value="HGQ18019.1"/>
    <property type="molecule type" value="Genomic_DNA"/>
</dbReference>